<name>A0A6A7AHS6_9PLEO</name>
<dbReference type="Proteomes" id="UP000799424">
    <property type="component" value="Unassembled WGS sequence"/>
</dbReference>
<sequence length="139" mass="16630">MSVQTFMRDEIKVNIAMKRARDADIWFNAFQDWYYARQMKEWVQIQQLRLMSNELQTKDTPHKTRSKEPGLEEDEMKLLYEEKRQRVEHDDVGHGPLAQMSTGFDSSKVYSTTRRLSLEQKRLKRGSLQWEKEEGEVSE</sequence>
<gene>
    <name evidence="2" type="ORF">CC86DRAFT_401025</name>
</gene>
<dbReference type="AlphaFoldDB" id="A0A6A7AHS6"/>
<organism evidence="2 3">
    <name type="scientific">Ophiobolus disseminans</name>
    <dbReference type="NCBI Taxonomy" id="1469910"/>
    <lineage>
        <taxon>Eukaryota</taxon>
        <taxon>Fungi</taxon>
        <taxon>Dikarya</taxon>
        <taxon>Ascomycota</taxon>
        <taxon>Pezizomycotina</taxon>
        <taxon>Dothideomycetes</taxon>
        <taxon>Pleosporomycetidae</taxon>
        <taxon>Pleosporales</taxon>
        <taxon>Pleosporineae</taxon>
        <taxon>Phaeosphaeriaceae</taxon>
        <taxon>Ophiobolus</taxon>
    </lineage>
</organism>
<accession>A0A6A7AHS6</accession>
<evidence type="ECO:0000313" key="3">
    <source>
        <dbReference type="Proteomes" id="UP000799424"/>
    </source>
</evidence>
<evidence type="ECO:0000256" key="1">
    <source>
        <dbReference type="SAM" id="MobiDB-lite"/>
    </source>
</evidence>
<keyword evidence="3" id="KW-1185">Reference proteome</keyword>
<dbReference type="EMBL" id="MU006217">
    <property type="protein sequence ID" value="KAF2832258.1"/>
    <property type="molecule type" value="Genomic_DNA"/>
</dbReference>
<protein>
    <submittedName>
        <fullName evidence="2">Uncharacterized protein</fullName>
    </submittedName>
</protein>
<evidence type="ECO:0000313" key="2">
    <source>
        <dbReference type="EMBL" id="KAF2832258.1"/>
    </source>
</evidence>
<feature type="region of interest" description="Disordered" evidence="1">
    <location>
        <begin position="54"/>
        <end position="74"/>
    </location>
</feature>
<proteinExistence type="predicted"/>
<reference evidence="2" key="1">
    <citation type="journal article" date="2020" name="Stud. Mycol.">
        <title>101 Dothideomycetes genomes: a test case for predicting lifestyles and emergence of pathogens.</title>
        <authorList>
            <person name="Haridas S."/>
            <person name="Albert R."/>
            <person name="Binder M."/>
            <person name="Bloem J."/>
            <person name="Labutti K."/>
            <person name="Salamov A."/>
            <person name="Andreopoulos B."/>
            <person name="Baker S."/>
            <person name="Barry K."/>
            <person name="Bills G."/>
            <person name="Bluhm B."/>
            <person name="Cannon C."/>
            <person name="Castanera R."/>
            <person name="Culley D."/>
            <person name="Daum C."/>
            <person name="Ezra D."/>
            <person name="Gonzalez J."/>
            <person name="Henrissat B."/>
            <person name="Kuo A."/>
            <person name="Liang C."/>
            <person name="Lipzen A."/>
            <person name="Lutzoni F."/>
            <person name="Magnuson J."/>
            <person name="Mondo S."/>
            <person name="Nolan M."/>
            <person name="Ohm R."/>
            <person name="Pangilinan J."/>
            <person name="Park H.-J."/>
            <person name="Ramirez L."/>
            <person name="Alfaro M."/>
            <person name="Sun H."/>
            <person name="Tritt A."/>
            <person name="Yoshinaga Y."/>
            <person name="Zwiers L.-H."/>
            <person name="Turgeon B."/>
            <person name="Goodwin S."/>
            <person name="Spatafora J."/>
            <person name="Crous P."/>
            <person name="Grigoriev I."/>
        </authorList>
    </citation>
    <scope>NUCLEOTIDE SEQUENCE</scope>
    <source>
        <strain evidence="2">CBS 113818</strain>
    </source>
</reference>
<feature type="compositionally biased region" description="Basic and acidic residues" evidence="1">
    <location>
        <begin position="56"/>
        <end position="74"/>
    </location>
</feature>